<keyword evidence="1" id="KW-0472">Membrane</keyword>
<comment type="caution">
    <text evidence="2">The sequence shown here is derived from an EMBL/GenBank/DDBJ whole genome shotgun (WGS) entry which is preliminary data.</text>
</comment>
<dbReference type="RefSeq" id="WP_186969743.1">
    <property type="nucleotide sequence ID" value="NZ_JACOPK010000004.1"/>
</dbReference>
<proteinExistence type="predicted"/>
<protein>
    <submittedName>
        <fullName evidence="2">Uncharacterized protein</fullName>
    </submittedName>
</protein>
<reference evidence="2 3" key="1">
    <citation type="submission" date="2020-08" db="EMBL/GenBank/DDBJ databases">
        <title>Genome public.</title>
        <authorList>
            <person name="Liu C."/>
            <person name="Sun Q."/>
        </authorList>
    </citation>
    <scope>NUCLEOTIDE SEQUENCE [LARGE SCALE GENOMIC DNA]</scope>
    <source>
        <strain evidence="2 3">M2</strain>
    </source>
</reference>
<sequence>MPKDLEAIFNQMSRLDAMANVAGGNINDQAAITKQMVQLMTALRKTRGSFSSNYANLRCKLYVCQKVSVIALIVAAIAVFAVIFK</sequence>
<keyword evidence="1" id="KW-1133">Transmembrane helix</keyword>
<dbReference type="EMBL" id="JACOPK010000004">
    <property type="protein sequence ID" value="MBC5695486.1"/>
    <property type="molecule type" value="Genomic_DNA"/>
</dbReference>
<dbReference type="Proteomes" id="UP000641741">
    <property type="component" value="Unassembled WGS sequence"/>
</dbReference>
<organism evidence="2 3">
    <name type="scientific">Agathobaculum hominis</name>
    <dbReference type="NCBI Taxonomy" id="2763014"/>
    <lineage>
        <taxon>Bacteria</taxon>
        <taxon>Bacillati</taxon>
        <taxon>Bacillota</taxon>
        <taxon>Clostridia</taxon>
        <taxon>Eubacteriales</taxon>
        <taxon>Butyricicoccaceae</taxon>
        <taxon>Agathobaculum</taxon>
    </lineage>
</organism>
<gene>
    <name evidence="2" type="ORF">H8S02_05930</name>
</gene>
<evidence type="ECO:0000313" key="2">
    <source>
        <dbReference type="EMBL" id="MBC5695486.1"/>
    </source>
</evidence>
<keyword evidence="1" id="KW-0812">Transmembrane</keyword>
<evidence type="ECO:0000313" key="3">
    <source>
        <dbReference type="Proteomes" id="UP000641741"/>
    </source>
</evidence>
<accession>A0ABR7GMF5</accession>
<feature type="transmembrane region" description="Helical" evidence="1">
    <location>
        <begin position="67"/>
        <end position="84"/>
    </location>
</feature>
<name>A0ABR7GMF5_9FIRM</name>
<keyword evidence="3" id="KW-1185">Reference proteome</keyword>
<evidence type="ECO:0000256" key="1">
    <source>
        <dbReference type="SAM" id="Phobius"/>
    </source>
</evidence>